<gene>
    <name evidence="1" type="ORF">KPL71_015461</name>
</gene>
<dbReference type="Proteomes" id="UP000829398">
    <property type="component" value="Chromosome 5"/>
</dbReference>
<protein>
    <submittedName>
        <fullName evidence="1">Fas-binding factor-like protein</fullName>
    </submittedName>
</protein>
<evidence type="ECO:0000313" key="1">
    <source>
        <dbReference type="EMBL" id="KAH9754510.1"/>
    </source>
</evidence>
<dbReference type="EMBL" id="CM039174">
    <property type="protein sequence ID" value="KAH9754510.1"/>
    <property type="molecule type" value="Genomic_DNA"/>
</dbReference>
<sequence>MYIRQKTSVYPTDQSSSPSHRHTRSGSVSNVRKAQTKAAAQRLAAVMAHKPSDETDDDDDDDDDHSRDYRAPGGPGVIGLSGTGGRTMRSRSPSRKPMAQRRTQMMPDELADEDNDDDDDDDDDYGLCACLEIDLVSCIALCCEIEAKTVRRKTVNQQADADNFESYDYSKASITGSIGYAGGRSVRSPSPAAKSTPPQKLKQETVNRPASEDNDEDCDYGSVTGRASIGLAGGRSVRTPSPLNNVTPQKYKQETGNQPANENKDENNEYSKDSGTGSIGFNSGKSRKTRTPMTISTPQRSMDEENGENYDYSLVSGKASIGLAGGRGIRSPTPNIRATAQKQIKVTANQPTEEENDVDNLSYGSRYASRKTSIGHAGRRAMRSPSPMSVRTNPEELPSVHSTSGARSSLSVNSMDQQSSAPLNLVERPSYSTVAGRPSQSTDCMEQPSSARSTSSVNSNSRVKTVAMLPSAVPISLRPSSATPSEVSVENLRERRSSVDFGNANFREADNQRSASALQDELQLVEERCEEAEARSRQLEKQAALKVAARSHGSNIEEIAALQTEAETARDEATIALETLQHSEDEIRSLRNRTQRMILTQEEMEEVVLKRCWLARYWNFCVQYAIHAEIAKAKHDYWSSFAPLPLEMVLGAGQRAKEENLSESTAAEEREKVLKDLKELSGDGNIESMLLVEKGLRELAYLKVEDAIALSMAQQRRLNQLKSELSPEESEDTRFKQAWLTYFWRRAKDHGVESDIADDRFEFWVVHSGQSSSSQDAVDVERGLAELRKLGLESQLWQRSRKGLEEDFKSQLEYDF</sequence>
<name>A0ACB8KJG8_CITSI</name>
<organism evidence="1 2">
    <name type="scientific">Citrus sinensis</name>
    <name type="common">Sweet orange</name>
    <name type="synonym">Citrus aurantium var. sinensis</name>
    <dbReference type="NCBI Taxonomy" id="2711"/>
    <lineage>
        <taxon>Eukaryota</taxon>
        <taxon>Viridiplantae</taxon>
        <taxon>Streptophyta</taxon>
        <taxon>Embryophyta</taxon>
        <taxon>Tracheophyta</taxon>
        <taxon>Spermatophyta</taxon>
        <taxon>Magnoliopsida</taxon>
        <taxon>eudicotyledons</taxon>
        <taxon>Gunneridae</taxon>
        <taxon>Pentapetalae</taxon>
        <taxon>rosids</taxon>
        <taxon>malvids</taxon>
        <taxon>Sapindales</taxon>
        <taxon>Rutaceae</taxon>
        <taxon>Aurantioideae</taxon>
        <taxon>Citrus</taxon>
    </lineage>
</organism>
<proteinExistence type="predicted"/>
<comment type="caution">
    <text evidence="1">The sequence shown here is derived from an EMBL/GenBank/DDBJ whole genome shotgun (WGS) entry which is preliminary data.</text>
</comment>
<reference evidence="2" key="1">
    <citation type="journal article" date="2023" name="Hortic. Res.">
        <title>A chromosome-level phased genome enabling allele-level studies in sweet orange: a case study on citrus Huanglongbing tolerance.</title>
        <authorList>
            <person name="Wu B."/>
            <person name="Yu Q."/>
            <person name="Deng Z."/>
            <person name="Duan Y."/>
            <person name="Luo F."/>
            <person name="Gmitter F. Jr."/>
        </authorList>
    </citation>
    <scope>NUCLEOTIDE SEQUENCE [LARGE SCALE GENOMIC DNA]</scope>
    <source>
        <strain evidence="2">cv. Valencia</strain>
    </source>
</reference>
<evidence type="ECO:0000313" key="2">
    <source>
        <dbReference type="Proteomes" id="UP000829398"/>
    </source>
</evidence>
<accession>A0ACB8KJG8</accession>
<keyword evidence="2" id="KW-1185">Reference proteome</keyword>